<feature type="transmembrane region" description="Helical" evidence="6">
    <location>
        <begin position="55"/>
        <end position="77"/>
    </location>
</feature>
<keyword evidence="9" id="KW-1185">Reference proteome</keyword>
<gene>
    <name evidence="8" type="ORF">K4H28_11015</name>
</gene>
<dbReference type="InterPro" id="IPR051791">
    <property type="entry name" value="Pra-immunoreactive"/>
</dbReference>
<dbReference type="RefSeq" id="WP_221005247.1">
    <property type="nucleotide sequence ID" value="NZ_CP081150.1"/>
</dbReference>
<feature type="transmembrane region" description="Helical" evidence="6">
    <location>
        <begin position="22"/>
        <end position="43"/>
    </location>
</feature>
<dbReference type="Pfam" id="PF06271">
    <property type="entry name" value="RDD"/>
    <property type="match status" value="1"/>
</dbReference>
<accession>A0ABX8Z6Q5</accession>
<name>A0ABX8Z6Q5_9NEIS</name>
<reference evidence="8 9" key="1">
    <citation type="submission" date="2021-08" db="EMBL/GenBank/DDBJ databases">
        <title>complete genome sequencing of Deefgea sp. D25.</title>
        <authorList>
            <person name="Bae J.-W."/>
            <person name="Gim D.-H."/>
        </authorList>
    </citation>
    <scope>NUCLEOTIDE SEQUENCE [LARGE SCALE GENOMIC DNA]</scope>
    <source>
        <strain evidence="8 9">D25</strain>
    </source>
</reference>
<evidence type="ECO:0000313" key="8">
    <source>
        <dbReference type="EMBL" id="QZA76845.1"/>
    </source>
</evidence>
<evidence type="ECO:0000259" key="7">
    <source>
        <dbReference type="Pfam" id="PF06271"/>
    </source>
</evidence>
<keyword evidence="5 6" id="KW-0472">Membrane</keyword>
<protein>
    <submittedName>
        <fullName evidence="8">RDD family protein</fullName>
    </submittedName>
</protein>
<evidence type="ECO:0000256" key="3">
    <source>
        <dbReference type="ARBA" id="ARBA00022692"/>
    </source>
</evidence>
<evidence type="ECO:0000256" key="4">
    <source>
        <dbReference type="ARBA" id="ARBA00022989"/>
    </source>
</evidence>
<sequence length="186" mass="21533">MTQNQYPAAGLIRRVVSFLYEILLLTALLLIAEGVFQGVFQIVSGLSVTQLTDYPWIGVVNFFWLLIVTLLYFGWCWMRGGQTLAMKTWRSRLLMQDGTSLTRKAVLIRFSVASLCYAPLLPVYLLARKQAEYQPLMWVSLVLFVLPLLWALFDRDKQFIHDRLAKTRMVFFPKEVPSKHAKPENE</sequence>
<keyword evidence="2" id="KW-1003">Cell membrane</keyword>
<feature type="domain" description="RDD" evidence="7">
    <location>
        <begin position="9"/>
        <end position="166"/>
    </location>
</feature>
<dbReference type="InterPro" id="IPR010432">
    <property type="entry name" value="RDD"/>
</dbReference>
<keyword evidence="3 6" id="KW-0812">Transmembrane</keyword>
<dbReference type="EMBL" id="CP081150">
    <property type="protein sequence ID" value="QZA76845.1"/>
    <property type="molecule type" value="Genomic_DNA"/>
</dbReference>
<evidence type="ECO:0000313" key="9">
    <source>
        <dbReference type="Proteomes" id="UP000825679"/>
    </source>
</evidence>
<feature type="transmembrane region" description="Helical" evidence="6">
    <location>
        <begin position="133"/>
        <end position="153"/>
    </location>
</feature>
<evidence type="ECO:0000256" key="2">
    <source>
        <dbReference type="ARBA" id="ARBA00022475"/>
    </source>
</evidence>
<dbReference type="PANTHER" id="PTHR36115:SF10">
    <property type="entry name" value="RDD DOMAIN-CONTAINING PROTEIN"/>
    <property type="match status" value="1"/>
</dbReference>
<keyword evidence="4 6" id="KW-1133">Transmembrane helix</keyword>
<evidence type="ECO:0000256" key="6">
    <source>
        <dbReference type="SAM" id="Phobius"/>
    </source>
</evidence>
<organism evidence="8 9">
    <name type="scientific">Deefgea tanakiae</name>
    <dbReference type="NCBI Taxonomy" id="2865840"/>
    <lineage>
        <taxon>Bacteria</taxon>
        <taxon>Pseudomonadati</taxon>
        <taxon>Pseudomonadota</taxon>
        <taxon>Betaproteobacteria</taxon>
        <taxon>Neisseriales</taxon>
        <taxon>Chitinibacteraceae</taxon>
        <taxon>Deefgea</taxon>
    </lineage>
</organism>
<evidence type="ECO:0000256" key="5">
    <source>
        <dbReference type="ARBA" id="ARBA00023136"/>
    </source>
</evidence>
<proteinExistence type="predicted"/>
<evidence type="ECO:0000256" key="1">
    <source>
        <dbReference type="ARBA" id="ARBA00004651"/>
    </source>
</evidence>
<dbReference type="Proteomes" id="UP000825679">
    <property type="component" value="Chromosome"/>
</dbReference>
<feature type="transmembrane region" description="Helical" evidence="6">
    <location>
        <begin position="106"/>
        <end position="127"/>
    </location>
</feature>
<comment type="subcellular location">
    <subcellularLocation>
        <location evidence="1">Cell membrane</location>
        <topology evidence="1">Multi-pass membrane protein</topology>
    </subcellularLocation>
</comment>
<dbReference type="PANTHER" id="PTHR36115">
    <property type="entry name" value="PROLINE-RICH ANTIGEN HOMOLOG-RELATED"/>
    <property type="match status" value="1"/>
</dbReference>